<dbReference type="PANTHER" id="PTHR19303">
    <property type="entry name" value="TRANSPOSON"/>
    <property type="match status" value="1"/>
</dbReference>
<evidence type="ECO:0000313" key="5">
    <source>
        <dbReference type="Proteomes" id="UP000054549"/>
    </source>
</evidence>
<dbReference type="GO" id="GO:0003677">
    <property type="term" value="F:DNA binding"/>
    <property type="evidence" value="ECO:0007669"/>
    <property type="project" value="UniProtKB-KW"/>
</dbReference>
<accession>A0A0C2WLP4</accession>
<name>A0A0C2WLP4_AMAMK</name>
<protein>
    <recommendedName>
        <fullName evidence="3">HTH CENPB-type domain-containing protein</fullName>
    </recommendedName>
</protein>
<sequence length="435" mass="49170">MPESAARKRKLRDSEPNPSINKGGRPKRQKIGNDAHSSHTPRTSALATTTGKTPRNNLTAFDWLSVYAYMDSHPKATQNQIINHFTTLKTGALIFTQGTLSRKRQIAEREKIEARAKATPNGLSLKRDRIVTRPDVERALVLWTKRMEAKGEIYNIDMLIQKRKEFDDAFKVPDAERLPGNGWIQSFCRGYNIAFQRLHGEAGSVDPAAAHAEQDRVCKILLDYAPRDRFNFDETGLYIFAPPDRGIAASQMRGKKSSKYHITIGLACNADGSEKLAPIFIGKPKAPRCFKKEGTPEANDIEYHNNASAWMTKEIFEGWLRALDIQMRFARRHICLLVDNFSGHYVDYTPSNVKLVFFRPNLTSYVQPCDAGVIRCFKALYRRNFCRSALRRDAGGFSNIYELSLIGAMCMADKAWKSVTAATIQHCWKHAGLQP</sequence>
<evidence type="ECO:0000256" key="1">
    <source>
        <dbReference type="ARBA" id="ARBA00023125"/>
    </source>
</evidence>
<dbReference type="OrthoDB" id="162969at2759"/>
<dbReference type="STRING" id="946122.A0A0C2WLP4"/>
<dbReference type="InterPro" id="IPR050863">
    <property type="entry name" value="CenT-Element_Derived"/>
</dbReference>
<dbReference type="InterPro" id="IPR004875">
    <property type="entry name" value="DDE_SF_endonuclease_dom"/>
</dbReference>
<feature type="region of interest" description="Disordered" evidence="2">
    <location>
        <begin position="1"/>
        <end position="52"/>
    </location>
</feature>
<dbReference type="Pfam" id="PF03184">
    <property type="entry name" value="DDE_1"/>
    <property type="match status" value="1"/>
</dbReference>
<keyword evidence="5" id="KW-1185">Reference proteome</keyword>
<dbReference type="HOGENOM" id="CLU_018294_0_1_1"/>
<dbReference type="PROSITE" id="PS51253">
    <property type="entry name" value="HTH_CENPB"/>
    <property type="match status" value="1"/>
</dbReference>
<dbReference type="AlphaFoldDB" id="A0A0C2WLP4"/>
<proteinExistence type="predicted"/>
<evidence type="ECO:0000256" key="2">
    <source>
        <dbReference type="SAM" id="MobiDB-lite"/>
    </source>
</evidence>
<dbReference type="Proteomes" id="UP000054549">
    <property type="component" value="Unassembled WGS sequence"/>
</dbReference>
<keyword evidence="1" id="KW-0238">DNA-binding</keyword>
<dbReference type="PANTHER" id="PTHR19303:SF73">
    <property type="entry name" value="PROTEIN PDC2"/>
    <property type="match status" value="1"/>
</dbReference>
<dbReference type="FunCoup" id="A0A0C2WLP4">
    <property type="interactions" value="191"/>
</dbReference>
<feature type="compositionally biased region" description="Polar residues" evidence="2">
    <location>
        <begin position="38"/>
        <end position="52"/>
    </location>
</feature>
<evidence type="ECO:0000259" key="3">
    <source>
        <dbReference type="PROSITE" id="PS51253"/>
    </source>
</evidence>
<gene>
    <name evidence="4" type="ORF">M378DRAFT_88269</name>
</gene>
<reference evidence="4 5" key="1">
    <citation type="submission" date="2014-04" db="EMBL/GenBank/DDBJ databases">
        <title>Evolutionary Origins and Diversification of the Mycorrhizal Mutualists.</title>
        <authorList>
            <consortium name="DOE Joint Genome Institute"/>
            <consortium name="Mycorrhizal Genomics Consortium"/>
            <person name="Kohler A."/>
            <person name="Kuo A."/>
            <person name="Nagy L.G."/>
            <person name="Floudas D."/>
            <person name="Copeland A."/>
            <person name="Barry K.W."/>
            <person name="Cichocki N."/>
            <person name="Veneault-Fourrey C."/>
            <person name="LaButti K."/>
            <person name="Lindquist E.A."/>
            <person name="Lipzen A."/>
            <person name="Lundell T."/>
            <person name="Morin E."/>
            <person name="Murat C."/>
            <person name="Riley R."/>
            <person name="Ohm R."/>
            <person name="Sun H."/>
            <person name="Tunlid A."/>
            <person name="Henrissat B."/>
            <person name="Grigoriev I.V."/>
            <person name="Hibbett D.S."/>
            <person name="Martin F."/>
        </authorList>
    </citation>
    <scope>NUCLEOTIDE SEQUENCE [LARGE SCALE GENOMIC DNA]</scope>
    <source>
        <strain evidence="4 5">Koide BX008</strain>
    </source>
</reference>
<dbReference type="InParanoid" id="A0A0C2WLP4"/>
<evidence type="ECO:0000313" key="4">
    <source>
        <dbReference type="EMBL" id="KIL57108.1"/>
    </source>
</evidence>
<dbReference type="GO" id="GO:0005634">
    <property type="term" value="C:nucleus"/>
    <property type="evidence" value="ECO:0007669"/>
    <property type="project" value="TreeGrafter"/>
</dbReference>
<feature type="domain" description="HTH CENPB-type" evidence="3">
    <location>
        <begin position="124"/>
        <end position="197"/>
    </location>
</feature>
<organism evidence="4 5">
    <name type="scientific">Amanita muscaria (strain Koide BX008)</name>
    <dbReference type="NCBI Taxonomy" id="946122"/>
    <lineage>
        <taxon>Eukaryota</taxon>
        <taxon>Fungi</taxon>
        <taxon>Dikarya</taxon>
        <taxon>Basidiomycota</taxon>
        <taxon>Agaricomycotina</taxon>
        <taxon>Agaricomycetes</taxon>
        <taxon>Agaricomycetidae</taxon>
        <taxon>Agaricales</taxon>
        <taxon>Pluteineae</taxon>
        <taxon>Amanitaceae</taxon>
        <taxon>Amanita</taxon>
    </lineage>
</organism>
<dbReference type="InterPro" id="IPR006600">
    <property type="entry name" value="HTH_CenpB_DNA-bd_dom"/>
</dbReference>
<dbReference type="EMBL" id="KN818382">
    <property type="protein sequence ID" value="KIL57108.1"/>
    <property type="molecule type" value="Genomic_DNA"/>
</dbReference>